<protein>
    <submittedName>
        <fullName evidence="1">Uncharacterized protein</fullName>
    </submittedName>
</protein>
<evidence type="ECO:0000313" key="1">
    <source>
        <dbReference type="EMBL" id="SDL05210.1"/>
    </source>
</evidence>
<keyword evidence="2" id="KW-1185">Reference proteome</keyword>
<sequence length="48" mass="5104">MRSQLEPCGAQVVSMVVLLVVADLLYPHSGAFSEGAVVDERSGNLKTE</sequence>
<evidence type="ECO:0000313" key="2">
    <source>
        <dbReference type="Proteomes" id="UP000199382"/>
    </source>
</evidence>
<proteinExistence type="predicted"/>
<dbReference type="EMBL" id="FNEK01000065">
    <property type="protein sequence ID" value="SDL05210.1"/>
    <property type="molecule type" value="Genomic_DNA"/>
</dbReference>
<name>A0A1G9GWX7_9RHOB</name>
<dbReference type="Proteomes" id="UP000199382">
    <property type="component" value="Unassembled WGS sequence"/>
</dbReference>
<organism evidence="1 2">
    <name type="scientific">Aliiruegeria lutimaris</name>
    <dbReference type="NCBI Taxonomy" id="571298"/>
    <lineage>
        <taxon>Bacteria</taxon>
        <taxon>Pseudomonadati</taxon>
        <taxon>Pseudomonadota</taxon>
        <taxon>Alphaproteobacteria</taxon>
        <taxon>Rhodobacterales</taxon>
        <taxon>Roseobacteraceae</taxon>
        <taxon>Aliiruegeria</taxon>
    </lineage>
</organism>
<reference evidence="1 2" key="1">
    <citation type="submission" date="2016-10" db="EMBL/GenBank/DDBJ databases">
        <authorList>
            <person name="de Groot N.N."/>
        </authorList>
    </citation>
    <scope>NUCLEOTIDE SEQUENCE [LARGE SCALE GENOMIC DNA]</scope>
    <source>
        <strain evidence="1 2">DSM 25294</strain>
    </source>
</reference>
<gene>
    <name evidence="1" type="ORF">SAMN04488026_106529</name>
</gene>
<accession>A0A1G9GWX7</accession>
<dbReference type="AlphaFoldDB" id="A0A1G9GWX7"/>